<reference evidence="2 3" key="1">
    <citation type="submission" date="2017-11" db="EMBL/GenBank/DDBJ databases">
        <title>De novo assembly and phasing of dikaryotic genomes from two isolates of Puccinia coronata f. sp. avenae, the causal agent of oat crown rust.</title>
        <authorList>
            <person name="Miller M.E."/>
            <person name="Zhang Y."/>
            <person name="Omidvar V."/>
            <person name="Sperschneider J."/>
            <person name="Schwessinger B."/>
            <person name="Raley C."/>
            <person name="Palmer J.M."/>
            <person name="Garnica D."/>
            <person name="Upadhyaya N."/>
            <person name="Rathjen J."/>
            <person name="Taylor J.M."/>
            <person name="Park R.F."/>
            <person name="Dodds P.N."/>
            <person name="Hirsch C.D."/>
            <person name="Kianian S.F."/>
            <person name="Figueroa M."/>
        </authorList>
    </citation>
    <scope>NUCLEOTIDE SEQUENCE [LARGE SCALE GENOMIC DNA]</scope>
    <source>
        <strain evidence="2">12SD80</strain>
    </source>
</reference>
<accession>A0A2N5UVD4</accession>
<gene>
    <name evidence="2" type="ORF">PCASD_05703</name>
</gene>
<feature type="region of interest" description="Disordered" evidence="1">
    <location>
        <begin position="1"/>
        <end position="23"/>
    </location>
</feature>
<comment type="caution">
    <text evidence="2">The sequence shown here is derived from an EMBL/GenBank/DDBJ whole genome shotgun (WGS) entry which is preliminary data.</text>
</comment>
<sequence length="252" mass="28303">MDGNPGENHNYNLGYDHPPPENQHQDTWYNPNAYGGQRCCNESDHTLPNGIELSNNYHHLGMGPNMSNWTIPTVPSLLPAAKRTSAAEEHTPASNRLPAAEHQAGRMIVQRASTRKTNCSCAELEAAIETAANKRAEKARQMAHNAKAKRQKTSQKAARAALKTAEPPSEPRFLWTDNESLEALQFIKALKEEFDRLSKARPGHIKWGPFVIKYTGKIKDEHLLVKELSNEVIFHRYNALIAQYKVCPSFNL</sequence>
<dbReference type="Proteomes" id="UP000235392">
    <property type="component" value="Unassembled WGS sequence"/>
</dbReference>
<evidence type="ECO:0000313" key="3">
    <source>
        <dbReference type="Proteomes" id="UP000235392"/>
    </source>
</evidence>
<evidence type="ECO:0000256" key="1">
    <source>
        <dbReference type="SAM" id="MobiDB-lite"/>
    </source>
</evidence>
<organism evidence="2 3">
    <name type="scientific">Puccinia coronata f. sp. avenae</name>
    <dbReference type="NCBI Taxonomy" id="200324"/>
    <lineage>
        <taxon>Eukaryota</taxon>
        <taxon>Fungi</taxon>
        <taxon>Dikarya</taxon>
        <taxon>Basidiomycota</taxon>
        <taxon>Pucciniomycotina</taxon>
        <taxon>Pucciniomycetes</taxon>
        <taxon>Pucciniales</taxon>
        <taxon>Pucciniaceae</taxon>
        <taxon>Puccinia</taxon>
    </lineage>
</organism>
<feature type="region of interest" description="Disordered" evidence="1">
    <location>
        <begin position="81"/>
        <end position="102"/>
    </location>
</feature>
<feature type="region of interest" description="Disordered" evidence="1">
    <location>
        <begin position="145"/>
        <end position="171"/>
    </location>
</feature>
<dbReference type="EMBL" id="PGCI01000086">
    <property type="protein sequence ID" value="PLW41704.1"/>
    <property type="molecule type" value="Genomic_DNA"/>
</dbReference>
<evidence type="ECO:0000313" key="2">
    <source>
        <dbReference type="EMBL" id="PLW41704.1"/>
    </source>
</evidence>
<proteinExistence type="predicted"/>
<dbReference type="AlphaFoldDB" id="A0A2N5UVD4"/>
<name>A0A2N5UVD4_9BASI</name>
<protein>
    <submittedName>
        <fullName evidence="2">Uncharacterized protein</fullName>
    </submittedName>
</protein>